<dbReference type="OrthoDB" id="1517790at2759"/>
<dbReference type="AlphaFoldDB" id="A0A9P8PA96"/>
<keyword evidence="1" id="KW-0433">Leucine-rich repeat</keyword>
<dbReference type="InterPro" id="IPR001611">
    <property type="entry name" value="Leu-rich_rpt"/>
</dbReference>
<dbReference type="Proteomes" id="UP000769157">
    <property type="component" value="Unassembled WGS sequence"/>
</dbReference>
<dbReference type="InterPro" id="IPR050216">
    <property type="entry name" value="LRR_domain-containing"/>
</dbReference>
<evidence type="ECO:0000313" key="4">
    <source>
        <dbReference type="EMBL" id="KAH3668167.1"/>
    </source>
</evidence>
<sequence length="751" mass="84832">MESKRPVLARKRTAALASDEDMATDDDTAQTVRFSGFSKMRADSSTSDMIPFSSSSFMHSFDRQPGTSSPFLQPVRDFDFENSQIDAIPSSPPIISQSQATLVDSPPKLSFARSTSSLTTEPNRKRQRVFEDTEELALDRDGRVFGVLLPDATFPEGYRPSLYDDPTFFVVRNPDPSSKAAAEIITKLFDQDIDYTSRVYTLELEELGLNSLPRQISDFKDLVLYGPTGIIKPILHIHAAKNQLRSLTPKIFDIEGLEVLSLRGNKIARVPGLIERSTNLKSLNLSNNKLKFLPPNILKLNSLQTLRVRPNPLIEWNTSDNVRSVNGNSMEKDGPVLKYLGQLHWISKNKQVSKAALNAIKLARNLSTLQDTDLSSMNSEQSHLMGKYQWTPTLTELALRKISDYLISQAELLKWKETVHERVYRLAIKALIHGNNGETCGYCNHTCIESVAELMEWWDFKDAIEIPIKRKFCYSDCIVGGNAGQVAPDAVIKKLAVGQFIFEMNVFCYHRWSKLDGIDEVLVALELRNKVQLLLSSQRSQVPYFDEFVIGTGCKVWWTQKPYFHHTISPSADTVLVANGVVYLVTYANQGIQVFVCFHRLTDWSLEQLRMYCPVAFTSTLLTQSEWPLMVSRHHPDRTSHFFTVLSREQLNNCVSSAGLNRRPEIKWSCPVNTRITCPVRQSQSFISRSEEHEAKSTILVDSSVISELWNTRELIVRVCAFRITFSGSDRSNKFHKAIVPSCDPVAISGS</sequence>
<name>A0A9P8PA96_9ASCO</name>
<dbReference type="SUPFAM" id="SSF52058">
    <property type="entry name" value="L domain-like"/>
    <property type="match status" value="1"/>
</dbReference>
<dbReference type="GeneID" id="70233888"/>
<keyword evidence="2" id="KW-0677">Repeat</keyword>
<dbReference type="EMBL" id="JAEUBE010000158">
    <property type="protein sequence ID" value="KAH3668167.1"/>
    <property type="molecule type" value="Genomic_DNA"/>
</dbReference>
<dbReference type="InterPro" id="IPR003591">
    <property type="entry name" value="Leu-rich_rpt_typical-subtyp"/>
</dbReference>
<dbReference type="PANTHER" id="PTHR48051:SF1">
    <property type="entry name" value="RAS SUPPRESSOR PROTEIN 1"/>
    <property type="match status" value="1"/>
</dbReference>
<dbReference type="SMART" id="SM00369">
    <property type="entry name" value="LRR_TYP"/>
    <property type="match status" value="2"/>
</dbReference>
<evidence type="ECO:0000256" key="3">
    <source>
        <dbReference type="SAM" id="MobiDB-lite"/>
    </source>
</evidence>
<dbReference type="PANTHER" id="PTHR48051">
    <property type="match status" value="1"/>
</dbReference>
<evidence type="ECO:0000313" key="5">
    <source>
        <dbReference type="Proteomes" id="UP000769157"/>
    </source>
</evidence>
<proteinExistence type="predicted"/>
<reference evidence="4" key="1">
    <citation type="journal article" date="2021" name="Open Biol.">
        <title>Shared evolutionary footprints suggest mitochondrial oxidative damage underlies multiple complex I losses in fungi.</title>
        <authorList>
            <person name="Schikora-Tamarit M.A."/>
            <person name="Marcet-Houben M."/>
            <person name="Nosek J."/>
            <person name="Gabaldon T."/>
        </authorList>
    </citation>
    <scope>NUCLEOTIDE SEQUENCE</scope>
    <source>
        <strain evidence="4">CBS6075</strain>
    </source>
</reference>
<gene>
    <name evidence="4" type="ORF">OGAPHI_001921</name>
</gene>
<dbReference type="InterPro" id="IPR032675">
    <property type="entry name" value="LRR_dom_sf"/>
</dbReference>
<keyword evidence="5" id="KW-1185">Reference proteome</keyword>
<dbReference type="PROSITE" id="PS51450">
    <property type="entry name" value="LRR"/>
    <property type="match status" value="2"/>
</dbReference>
<evidence type="ECO:0000256" key="1">
    <source>
        <dbReference type="ARBA" id="ARBA00022614"/>
    </source>
</evidence>
<evidence type="ECO:0000256" key="2">
    <source>
        <dbReference type="ARBA" id="ARBA00022737"/>
    </source>
</evidence>
<feature type="compositionally biased region" description="Acidic residues" evidence="3">
    <location>
        <begin position="18"/>
        <end position="27"/>
    </location>
</feature>
<dbReference type="Gene3D" id="3.80.10.10">
    <property type="entry name" value="Ribonuclease Inhibitor"/>
    <property type="match status" value="1"/>
</dbReference>
<dbReference type="RefSeq" id="XP_046062581.1">
    <property type="nucleotide sequence ID" value="XM_046202735.1"/>
</dbReference>
<protein>
    <submittedName>
        <fullName evidence="4">Uncharacterized protein</fullName>
    </submittedName>
</protein>
<dbReference type="GO" id="GO:0005737">
    <property type="term" value="C:cytoplasm"/>
    <property type="evidence" value="ECO:0007669"/>
    <property type="project" value="TreeGrafter"/>
</dbReference>
<reference evidence="4" key="2">
    <citation type="submission" date="2021-01" db="EMBL/GenBank/DDBJ databases">
        <authorList>
            <person name="Schikora-Tamarit M.A."/>
        </authorList>
    </citation>
    <scope>NUCLEOTIDE SEQUENCE</scope>
    <source>
        <strain evidence="4">CBS6075</strain>
    </source>
</reference>
<feature type="region of interest" description="Disordered" evidence="3">
    <location>
        <begin position="1"/>
        <end position="27"/>
    </location>
</feature>
<organism evidence="4 5">
    <name type="scientific">Ogataea philodendri</name>
    <dbReference type="NCBI Taxonomy" id="1378263"/>
    <lineage>
        <taxon>Eukaryota</taxon>
        <taxon>Fungi</taxon>
        <taxon>Dikarya</taxon>
        <taxon>Ascomycota</taxon>
        <taxon>Saccharomycotina</taxon>
        <taxon>Pichiomycetes</taxon>
        <taxon>Pichiales</taxon>
        <taxon>Pichiaceae</taxon>
        <taxon>Ogataea</taxon>
    </lineage>
</organism>
<accession>A0A9P8PA96</accession>
<comment type="caution">
    <text evidence="4">The sequence shown here is derived from an EMBL/GenBank/DDBJ whole genome shotgun (WGS) entry which is preliminary data.</text>
</comment>